<dbReference type="RefSeq" id="WP_208174461.1">
    <property type="nucleotide sequence ID" value="NZ_JAGETZ010000003.1"/>
</dbReference>
<dbReference type="EMBL" id="JAGETZ010000003">
    <property type="protein sequence ID" value="MBO2008822.1"/>
    <property type="molecule type" value="Genomic_DNA"/>
</dbReference>
<proteinExistence type="predicted"/>
<keyword evidence="2" id="KW-1185">Reference proteome</keyword>
<reference evidence="1 2" key="1">
    <citation type="submission" date="2021-03" db="EMBL/GenBank/DDBJ databases">
        <authorList>
            <person name="Kim M.K."/>
        </authorList>
    </citation>
    <scope>NUCLEOTIDE SEQUENCE [LARGE SCALE GENOMIC DNA]</scope>
    <source>
        <strain evidence="1 2">BT442</strain>
    </source>
</reference>
<evidence type="ECO:0000313" key="2">
    <source>
        <dbReference type="Proteomes" id="UP000664369"/>
    </source>
</evidence>
<organism evidence="1 2">
    <name type="scientific">Hymenobacter negativus</name>
    <dbReference type="NCBI Taxonomy" id="2795026"/>
    <lineage>
        <taxon>Bacteria</taxon>
        <taxon>Pseudomonadati</taxon>
        <taxon>Bacteroidota</taxon>
        <taxon>Cytophagia</taxon>
        <taxon>Cytophagales</taxon>
        <taxon>Hymenobacteraceae</taxon>
        <taxon>Hymenobacter</taxon>
    </lineage>
</organism>
<gene>
    <name evidence="1" type="ORF">J4E00_07140</name>
</gene>
<sequence>MNPFLSLVSLLSLALLTPARPTVEPLITGDNSITLVKLNQPPCKTLSAADVLTAKVAYHIADAEQSADGFAVSIKFQGTDPHMTFSVGQQGKGTDVTARQDTLTLTYPMAAIMQNQRLQRPVTCYFYLHRNLGHGRSAVIARTPPIVFQNCQ</sequence>
<comment type="caution">
    <text evidence="1">The sequence shown here is derived from an EMBL/GenBank/DDBJ whole genome shotgun (WGS) entry which is preliminary data.</text>
</comment>
<name>A0ABS3QC47_9BACT</name>
<dbReference type="Proteomes" id="UP000664369">
    <property type="component" value="Unassembled WGS sequence"/>
</dbReference>
<accession>A0ABS3QC47</accession>
<protein>
    <submittedName>
        <fullName evidence="1">Uncharacterized protein</fullName>
    </submittedName>
</protein>
<evidence type="ECO:0000313" key="1">
    <source>
        <dbReference type="EMBL" id="MBO2008822.1"/>
    </source>
</evidence>